<dbReference type="Proteomes" id="UP001247805">
    <property type="component" value="Unassembled WGS sequence"/>
</dbReference>
<keyword evidence="2" id="KW-1185">Reference proteome</keyword>
<comment type="caution">
    <text evidence="1">The sequence shown here is derived from an EMBL/GenBank/DDBJ whole genome shotgun (WGS) entry which is preliminary data.</text>
</comment>
<dbReference type="EMBL" id="JAWDIO010000002">
    <property type="protein sequence ID" value="MDU0355599.1"/>
    <property type="molecule type" value="Genomic_DNA"/>
</dbReference>
<gene>
    <name evidence="1" type="ORF">RS130_18355</name>
</gene>
<sequence length="41" mass="4881">MNNLPEILDDTQNDLSAVVREQLRLFLEELKAQQLRLKKTR</sequence>
<evidence type="ECO:0008006" key="3">
    <source>
        <dbReference type="Google" id="ProtNLM"/>
    </source>
</evidence>
<proteinExistence type="predicted"/>
<name>A0ABU3T016_9ALTE</name>
<evidence type="ECO:0000313" key="2">
    <source>
        <dbReference type="Proteomes" id="UP001247805"/>
    </source>
</evidence>
<protein>
    <recommendedName>
        <fullName evidence="3">Transposase</fullName>
    </recommendedName>
</protein>
<accession>A0ABU3T016</accession>
<reference evidence="1 2" key="1">
    <citation type="submission" date="2023-10" db="EMBL/GenBank/DDBJ databases">
        <title>Glaciecola aquimarina strain GGW-M5 nov., isolated from a coastal seawater.</title>
        <authorList>
            <person name="Bayburt H."/>
            <person name="Kim J.M."/>
            <person name="Choi B.J."/>
            <person name="Jeon C.O."/>
        </authorList>
    </citation>
    <scope>NUCLEOTIDE SEQUENCE [LARGE SCALE GENOMIC DNA]</scope>
    <source>
        <strain evidence="1 2">KCTC 32108</strain>
    </source>
</reference>
<dbReference type="RefSeq" id="WP_316027133.1">
    <property type="nucleotide sequence ID" value="NZ_JAWDIO010000002.1"/>
</dbReference>
<organism evidence="1 2">
    <name type="scientific">Paraglaciecola aquimarina</name>
    <dbReference type="NCBI Taxonomy" id="1235557"/>
    <lineage>
        <taxon>Bacteria</taxon>
        <taxon>Pseudomonadati</taxon>
        <taxon>Pseudomonadota</taxon>
        <taxon>Gammaproteobacteria</taxon>
        <taxon>Alteromonadales</taxon>
        <taxon>Alteromonadaceae</taxon>
        <taxon>Paraglaciecola</taxon>
    </lineage>
</organism>
<evidence type="ECO:0000313" key="1">
    <source>
        <dbReference type="EMBL" id="MDU0355599.1"/>
    </source>
</evidence>